<dbReference type="InterPro" id="IPR039790">
    <property type="entry name" value="CHRD1"/>
</dbReference>
<dbReference type="PROSITE" id="PS51203">
    <property type="entry name" value="CS"/>
    <property type="match status" value="1"/>
</dbReference>
<keyword evidence="1" id="KW-0479">Metal-binding</keyword>
<evidence type="ECO:0008006" key="9">
    <source>
        <dbReference type="Google" id="ProtNLM"/>
    </source>
</evidence>
<feature type="region of interest" description="Disordered" evidence="4">
    <location>
        <begin position="314"/>
        <end position="335"/>
    </location>
</feature>
<sequence length="335" mass="37673">MALEYCYNKGCGQKFSLEDNNDSACQYHPGVPVFHDALKGWSCCPKRTTDFTEFLNIKGCTTGPHSNVKPPEPEKPEKDETDKTEVVVVEAPRHRSPMPSRQAERPSPEEPVQRLKVTFGASLRTQLEKLKIEEQSKPEVSSPDGDAQAVTIGTQCKNNACKCSYQGPESSSESCRYHPGVPIFHEGMKYWTCCQRKTSDFDNFLNQEGCEVGKHVWVKSKEQQAAEASCRVDWHQTGPIVCISIFAKTADPEKSYFEANRVKLSVYIVFNKGSSIFQRTFHLREPINLESSEVKMLGTKVEINLRKAEPFSWPSLEVPQDRPSASAQGENDDDD</sequence>
<dbReference type="PANTHER" id="PTHR46983:SF3">
    <property type="entry name" value="CHPADIPLOID STATE MAINTENANCE PROTEIN CHPA"/>
    <property type="match status" value="1"/>
</dbReference>
<evidence type="ECO:0000256" key="4">
    <source>
        <dbReference type="SAM" id="MobiDB-lite"/>
    </source>
</evidence>
<organism evidence="7 8">
    <name type="scientific">Batillaria attramentaria</name>
    <dbReference type="NCBI Taxonomy" id="370345"/>
    <lineage>
        <taxon>Eukaryota</taxon>
        <taxon>Metazoa</taxon>
        <taxon>Spiralia</taxon>
        <taxon>Lophotrochozoa</taxon>
        <taxon>Mollusca</taxon>
        <taxon>Gastropoda</taxon>
        <taxon>Caenogastropoda</taxon>
        <taxon>Sorbeoconcha</taxon>
        <taxon>Cerithioidea</taxon>
        <taxon>Batillariidae</taxon>
        <taxon>Batillaria</taxon>
    </lineage>
</organism>
<dbReference type="SUPFAM" id="SSF49764">
    <property type="entry name" value="HSP20-like chaperones"/>
    <property type="match status" value="1"/>
</dbReference>
<evidence type="ECO:0000313" key="7">
    <source>
        <dbReference type="EMBL" id="KAK7497406.1"/>
    </source>
</evidence>
<comment type="caution">
    <text evidence="7">The sequence shown here is derived from an EMBL/GenBank/DDBJ whole genome shotgun (WGS) entry which is preliminary data.</text>
</comment>
<dbReference type="GO" id="GO:0046872">
    <property type="term" value="F:metal ion binding"/>
    <property type="evidence" value="ECO:0007669"/>
    <property type="project" value="UniProtKB-KW"/>
</dbReference>
<feature type="region of interest" description="Disordered" evidence="4">
    <location>
        <begin position="60"/>
        <end position="111"/>
    </location>
</feature>
<dbReference type="Pfam" id="PF04968">
    <property type="entry name" value="CHORD"/>
    <property type="match status" value="2"/>
</dbReference>
<evidence type="ECO:0000256" key="3">
    <source>
        <dbReference type="ARBA" id="ARBA00022833"/>
    </source>
</evidence>
<dbReference type="EMBL" id="JACVVK020000059">
    <property type="protein sequence ID" value="KAK7497406.1"/>
    <property type="molecule type" value="Genomic_DNA"/>
</dbReference>
<dbReference type="InterPro" id="IPR007051">
    <property type="entry name" value="CHORD_dom"/>
</dbReference>
<dbReference type="InterPro" id="IPR007052">
    <property type="entry name" value="CS_dom"/>
</dbReference>
<dbReference type="Pfam" id="PF04969">
    <property type="entry name" value="CS"/>
    <property type="match status" value="1"/>
</dbReference>
<keyword evidence="8" id="KW-1185">Reference proteome</keyword>
<reference evidence="7 8" key="1">
    <citation type="journal article" date="2023" name="Sci. Data">
        <title>Genome assembly of the Korean intertidal mud-creeper Batillaria attramentaria.</title>
        <authorList>
            <person name="Patra A.K."/>
            <person name="Ho P.T."/>
            <person name="Jun S."/>
            <person name="Lee S.J."/>
            <person name="Kim Y."/>
            <person name="Won Y.J."/>
        </authorList>
    </citation>
    <scope>NUCLEOTIDE SEQUENCE [LARGE SCALE GENOMIC DNA]</scope>
    <source>
        <strain evidence="7">Wonlab-2016</strain>
    </source>
</reference>
<feature type="compositionally biased region" description="Basic and acidic residues" evidence="4">
    <location>
        <begin position="71"/>
        <end position="85"/>
    </location>
</feature>
<evidence type="ECO:0000313" key="8">
    <source>
        <dbReference type="Proteomes" id="UP001519460"/>
    </source>
</evidence>
<dbReference type="Gene3D" id="2.60.40.790">
    <property type="match status" value="1"/>
</dbReference>
<feature type="compositionally biased region" description="Basic and acidic residues" evidence="4">
    <location>
        <begin position="102"/>
        <end position="111"/>
    </location>
</feature>
<evidence type="ECO:0000259" key="5">
    <source>
        <dbReference type="PROSITE" id="PS51203"/>
    </source>
</evidence>
<keyword evidence="3" id="KW-0862">Zinc</keyword>
<feature type="domain" description="CHORD" evidence="6">
    <location>
        <begin position="6"/>
        <end position="65"/>
    </location>
</feature>
<protein>
    <recommendedName>
        <fullName evidence="9">Cysteine and histidine-rich domain-containing protein 1</fullName>
    </recommendedName>
</protein>
<feature type="domain" description="CHORD" evidence="6">
    <location>
        <begin position="156"/>
        <end position="215"/>
    </location>
</feature>
<dbReference type="PANTHER" id="PTHR46983">
    <property type="entry name" value="CYSTEINE AND HISTIDINE-RICH DOMAIN-CONTAINING PROTEIN 1"/>
    <property type="match status" value="1"/>
</dbReference>
<evidence type="ECO:0000256" key="1">
    <source>
        <dbReference type="ARBA" id="ARBA00022723"/>
    </source>
</evidence>
<accession>A0ABD0LDK1</accession>
<dbReference type="InterPro" id="IPR008978">
    <property type="entry name" value="HSP20-like_chaperone"/>
</dbReference>
<name>A0ABD0LDK1_9CAEN</name>
<dbReference type="AlphaFoldDB" id="A0ABD0LDK1"/>
<evidence type="ECO:0000256" key="2">
    <source>
        <dbReference type="ARBA" id="ARBA00022737"/>
    </source>
</evidence>
<dbReference type="PROSITE" id="PS51401">
    <property type="entry name" value="CHORD"/>
    <property type="match status" value="2"/>
</dbReference>
<gene>
    <name evidence="7" type="ORF">BaRGS_00011450</name>
</gene>
<dbReference type="Gene3D" id="4.10.1130.20">
    <property type="match status" value="2"/>
</dbReference>
<evidence type="ECO:0000259" key="6">
    <source>
        <dbReference type="PROSITE" id="PS51401"/>
    </source>
</evidence>
<proteinExistence type="predicted"/>
<feature type="domain" description="CS" evidence="5">
    <location>
        <begin position="227"/>
        <end position="317"/>
    </location>
</feature>
<keyword evidence="2" id="KW-0677">Repeat</keyword>
<dbReference type="Proteomes" id="UP001519460">
    <property type="component" value="Unassembled WGS sequence"/>
</dbReference>